<dbReference type="PANTHER" id="PTHR32347">
    <property type="entry name" value="EFFLUX SYSTEM COMPONENT YKNX-RELATED"/>
    <property type="match status" value="1"/>
</dbReference>
<proteinExistence type="predicted"/>
<dbReference type="EMBL" id="JACBNQ010000013">
    <property type="protein sequence ID" value="NYB74781.1"/>
    <property type="molecule type" value="Genomic_DNA"/>
</dbReference>
<dbReference type="InterPro" id="IPR050465">
    <property type="entry name" value="UPF0194_transport"/>
</dbReference>
<keyword evidence="5" id="KW-1185">Reference proteome</keyword>
<dbReference type="Gene3D" id="2.40.50.100">
    <property type="match status" value="1"/>
</dbReference>
<dbReference type="Gene3D" id="1.10.287.470">
    <property type="entry name" value="Helix hairpin bin"/>
    <property type="match status" value="1"/>
</dbReference>
<accession>A0A974GX03</accession>
<dbReference type="Proteomes" id="UP000611629">
    <property type="component" value="Unassembled WGS sequence"/>
</dbReference>
<evidence type="ECO:0000256" key="3">
    <source>
        <dbReference type="SAM" id="Coils"/>
    </source>
</evidence>
<dbReference type="GO" id="GO:0030313">
    <property type="term" value="C:cell envelope"/>
    <property type="evidence" value="ECO:0007669"/>
    <property type="project" value="UniProtKB-SubCell"/>
</dbReference>
<protein>
    <submittedName>
        <fullName evidence="4">HlyD family efflux transporter periplasmic adaptor subunit</fullName>
    </submittedName>
</protein>
<evidence type="ECO:0000256" key="1">
    <source>
        <dbReference type="ARBA" id="ARBA00004196"/>
    </source>
</evidence>
<comment type="subcellular location">
    <subcellularLocation>
        <location evidence="1">Cell envelope</location>
    </subcellularLocation>
</comment>
<dbReference type="SUPFAM" id="SSF111369">
    <property type="entry name" value="HlyD-like secretion proteins"/>
    <property type="match status" value="1"/>
</dbReference>
<evidence type="ECO:0000256" key="2">
    <source>
        <dbReference type="ARBA" id="ARBA00023054"/>
    </source>
</evidence>
<reference evidence="4" key="1">
    <citation type="submission" date="2020-07" db="EMBL/GenBank/DDBJ databases">
        <title>Genomic analysis of a strain of Sedimentibacter Hydroxybenzoicus DSM7310.</title>
        <authorList>
            <person name="Ma S."/>
        </authorList>
    </citation>
    <scope>NUCLEOTIDE SEQUENCE</scope>
    <source>
        <strain evidence="4">DSM 7310</strain>
    </source>
</reference>
<organism evidence="4 5">
    <name type="scientific">Sedimentibacter hydroxybenzoicus DSM 7310</name>
    <dbReference type="NCBI Taxonomy" id="1123245"/>
    <lineage>
        <taxon>Bacteria</taxon>
        <taxon>Bacillati</taxon>
        <taxon>Bacillota</taxon>
        <taxon>Tissierellia</taxon>
        <taxon>Sedimentibacter</taxon>
    </lineage>
</organism>
<evidence type="ECO:0000313" key="5">
    <source>
        <dbReference type="Proteomes" id="UP000611629"/>
    </source>
</evidence>
<dbReference type="PANTHER" id="PTHR32347:SF14">
    <property type="entry name" value="EFFLUX SYSTEM COMPONENT YKNX-RELATED"/>
    <property type="match status" value="1"/>
</dbReference>
<dbReference type="AlphaFoldDB" id="A0A974GX03"/>
<comment type="caution">
    <text evidence="4">The sequence shown here is derived from an EMBL/GenBank/DDBJ whole genome shotgun (WGS) entry which is preliminary data.</text>
</comment>
<evidence type="ECO:0000313" key="4">
    <source>
        <dbReference type="EMBL" id="NYB74781.1"/>
    </source>
</evidence>
<sequence length="397" mass="44534">MKIKYKKKYVVLSLLLVLSVAVVYSLFAGGQEVGADKTTTVKSGVIQSTLEETGTVYSKRVNTFYSDFSQKVKVLNVSVGDKVEKGDIILTYDNNYDLEIERANKQIEAVTATYNETIKGADFKEISNMKLNISTIEGSLNLARNNFEKIKDLYENNAVSQVEYDEAKNNVTTLENQLQEANNNYDLLLRGVSSNVKKQYESQIEEIMVQIKILEKNIEQSSIKAEFDGIITELNVHQGGMTQPGVIVVEIQDEKNLGVYVEVLAEDAIKTSKDMPFIIDLNGDVKELTINRVYPKATSSVSELGVEQKRVRIEADLEADNKMKIGTEVDVVIVLEEKDNVLIVDRDAVYEKSYKEYVTVIAGDKQIETEVTTGLKNDDFIEIISGLKENDVVLLNY</sequence>
<name>A0A974GX03_SEDHY</name>
<keyword evidence="2 3" id="KW-0175">Coiled coil</keyword>
<dbReference type="Gene3D" id="2.40.420.20">
    <property type="match status" value="1"/>
</dbReference>
<gene>
    <name evidence="4" type="ORF">HZF24_11600</name>
</gene>
<dbReference type="RefSeq" id="WP_179238487.1">
    <property type="nucleotide sequence ID" value="NZ_JACBNQ010000013.1"/>
</dbReference>
<feature type="coiled-coil region" evidence="3">
    <location>
        <begin position="150"/>
        <end position="224"/>
    </location>
</feature>